<dbReference type="Gene3D" id="3.20.20.80">
    <property type="entry name" value="Glycosidases"/>
    <property type="match status" value="1"/>
</dbReference>
<dbReference type="GO" id="GO:0009313">
    <property type="term" value="P:oligosaccharide catabolic process"/>
    <property type="evidence" value="ECO:0007669"/>
    <property type="project" value="TreeGrafter"/>
</dbReference>
<evidence type="ECO:0000313" key="2">
    <source>
        <dbReference type="EMBL" id="GIM30051.1"/>
    </source>
</evidence>
<protein>
    <submittedName>
        <fullName evidence="2">Maltodextrin glycosyltransferase</fullName>
    </submittedName>
</protein>
<dbReference type="Pfam" id="PF00128">
    <property type="entry name" value="Alpha-amylase"/>
    <property type="match status" value="1"/>
</dbReference>
<keyword evidence="3" id="KW-1185">Reference proteome</keyword>
<dbReference type="Proteomes" id="UP000679179">
    <property type="component" value="Unassembled WGS sequence"/>
</dbReference>
<accession>A0A919S159</accession>
<dbReference type="AlphaFoldDB" id="A0A919S159"/>
<dbReference type="SUPFAM" id="SSF51445">
    <property type="entry name" value="(Trans)glycosidases"/>
    <property type="match status" value="1"/>
</dbReference>
<dbReference type="GO" id="GO:0004556">
    <property type="term" value="F:alpha-amylase activity"/>
    <property type="evidence" value="ECO:0007669"/>
    <property type="project" value="TreeGrafter"/>
</dbReference>
<dbReference type="CDD" id="cd11335">
    <property type="entry name" value="AmyAc_MTase_N"/>
    <property type="match status" value="1"/>
</dbReference>
<dbReference type="RefSeq" id="WP_212904734.1">
    <property type="nucleotide sequence ID" value="NZ_BOPZ01000026.1"/>
</dbReference>
<evidence type="ECO:0000259" key="1">
    <source>
        <dbReference type="SMART" id="SM00642"/>
    </source>
</evidence>
<dbReference type="InterPro" id="IPR017853">
    <property type="entry name" value="GH"/>
</dbReference>
<sequence>MSVMKESRLKTLLYILENNIPAGENLTYAVPDMWNCFDYNGEELKKKENGLLYVNPYKFYYQCINNFIIRNYDESIQYSKSLAQINNLFKERNEDGRGDWIRKSSIYSMHVRTTTSWDHDGCGELKDINGNGFKETGTFVKSIVLLPLLKKMGIDTIYLLPIAMHSIKNKKGEMGSPYAVKNFFKIDPELKDYITGDDFSVEDEFGAFVEACHMVGIRVMIDIIPRTAARDNELMLEHPEWFYWIRVNDIPYYRPPHVSGLGENVKPLPENLHFVYESEDVWNLIKKFTVSPDQFNSTEWNKIKNECRENENLNVLELIEGRIGITTAPAFSDCINDPQPPWDDVTFLRLYWDHPLETRKYMNDPYQPPYILHDIIKSNSFKGQYPNEDLWRVLSDVIPFYQRNFGIDGARIDMGHALPSELVDRIIKNAREIDKDFAFVAEELFQLAAEEAKKCGYNMIIGHGFYAEPRVADFSAHAFIYESRHLPLPVLACGETPDTPRLAARLGGERLSKCLTVINQFMPNGVPFINSGLEIYETQPMNTGLDCSKDEQWIRLAWDDPYNGKLAFFDRYQLHWTYWNRWDIADTLDTVSKIRKQYLNTITNLNNFIPLWFGQWDVPVIGLGWIEEGKKGWHEDNILLVIGNTDMNNSIDINVYLDSIRNQSGNSERKVRFLYSTHIWKHDIYYLDDYFNMRFSLLPGEVKIIKI</sequence>
<dbReference type="PANTHER" id="PTHR10357:SF179">
    <property type="entry name" value="NEUTRAL AND BASIC AMINO ACID TRANSPORT PROTEIN RBAT"/>
    <property type="match status" value="1"/>
</dbReference>
<name>A0A919S159_9CLOT</name>
<comment type="caution">
    <text evidence="2">The sequence shown here is derived from an EMBL/GenBank/DDBJ whole genome shotgun (WGS) entry which is preliminary data.</text>
</comment>
<dbReference type="SMART" id="SM00642">
    <property type="entry name" value="Aamy"/>
    <property type="match status" value="1"/>
</dbReference>
<dbReference type="PANTHER" id="PTHR10357">
    <property type="entry name" value="ALPHA-AMYLASE FAMILY MEMBER"/>
    <property type="match status" value="1"/>
</dbReference>
<reference evidence="2" key="1">
    <citation type="submission" date="2021-03" db="EMBL/GenBank/DDBJ databases">
        <title>Taxonomic study of Clostridium polyendosporum from meadow-gley soil under rice.</title>
        <authorList>
            <person name="Kobayashi H."/>
            <person name="Tanizawa Y."/>
            <person name="Yagura M."/>
        </authorList>
    </citation>
    <scope>NUCLEOTIDE SEQUENCE</scope>
    <source>
        <strain evidence="2">JCM 30710</strain>
    </source>
</reference>
<feature type="domain" description="Glycosyl hydrolase family 13 catalytic" evidence="1">
    <location>
        <begin position="126"/>
        <end position="559"/>
    </location>
</feature>
<dbReference type="EMBL" id="BOPZ01000026">
    <property type="protein sequence ID" value="GIM30051.1"/>
    <property type="molecule type" value="Genomic_DNA"/>
</dbReference>
<dbReference type="InterPro" id="IPR006047">
    <property type="entry name" value="GH13_cat_dom"/>
</dbReference>
<evidence type="ECO:0000313" key="3">
    <source>
        <dbReference type="Proteomes" id="UP000679179"/>
    </source>
</evidence>
<organism evidence="2 3">
    <name type="scientific">Clostridium polyendosporum</name>
    <dbReference type="NCBI Taxonomy" id="69208"/>
    <lineage>
        <taxon>Bacteria</taxon>
        <taxon>Bacillati</taxon>
        <taxon>Bacillota</taxon>
        <taxon>Clostridia</taxon>
        <taxon>Eubacteriales</taxon>
        <taxon>Clostridiaceae</taxon>
        <taxon>Clostridium</taxon>
    </lineage>
</organism>
<gene>
    <name evidence="2" type="ORF">CPJCM30710_27170</name>
</gene>
<proteinExistence type="predicted"/>